<organism evidence="3 4">
    <name type="scientific">Lolium multiflorum</name>
    <name type="common">Italian ryegrass</name>
    <name type="synonym">Lolium perenne subsp. multiflorum</name>
    <dbReference type="NCBI Taxonomy" id="4521"/>
    <lineage>
        <taxon>Eukaryota</taxon>
        <taxon>Viridiplantae</taxon>
        <taxon>Streptophyta</taxon>
        <taxon>Embryophyta</taxon>
        <taxon>Tracheophyta</taxon>
        <taxon>Spermatophyta</taxon>
        <taxon>Magnoliopsida</taxon>
        <taxon>Liliopsida</taxon>
        <taxon>Poales</taxon>
        <taxon>Poaceae</taxon>
        <taxon>BOP clade</taxon>
        <taxon>Pooideae</taxon>
        <taxon>Poodae</taxon>
        <taxon>Poeae</taxon>
        <taxon>Poeae Chloroplast Group 2 (Poeae type)</taxon>
        <taxon>Loliodinae</taxon>
        <taxon>Loliinae</taxon>
        <taxon>Lolium</taxon>
    </lineage>
</organism>
<keyword evidence="4" id="KW-1185">Reference proteome</keyword>
<dbReference type="EMBL" id="JAUUTY010000006">
    <property type="protein sequence ID" value="KAK1620915.1"/>
    <property type="molecule type" value="Genomic_DNA"/>
</dbReference>
<dbReference type="AlphaFoldDB" id="A0AAD8VXK0"/>
<dbReference type="InterPro" id="IPR036047">
    <property type="entry name" value="F-box-like_dom_sf"/>
</dbReference>
<feature type="region of interest" description="Disordered" evidence="1">
    <location>
        <begin position="421"/>
        <end position="464"/>
    </location>
</feature>
<accession>A0AAD8VXK0</accession>
<dbReference type="InterPro" id="IPR001810">
    <property type="entry name" value="F-box_dom"/>
</dbReference>
<dbReference type="PANTHER" id="PTHR34591:SF33">
    <property type="entry name" value="F-BOX DOMAIN-CONTAINING PROTEIN"/>
    <property type="match status" value="1"/>
</dbReference>
<dbReference type="Pfam" id="PF00646">
    <property type="entry name" value="F-box"/>
    <property type="match status" value="1"/>
</dbReference>
<protein>
    <recommendedName>
        <fullName evidence="2">F-box domain-containing protein</fullName>
    </recommendedName>
</protein>
<name>A0AAD8VXK0_LOLMU</name>
<evidence type="ECO:0000313" key="3">
    <source>
        <dbReference type="EMBL" id="KAK1620915.1"/>
    </source>
</evidence>
<sequence>MDETDGNGNGVCFAYDVLLDILRRLPCRALAKSRAVCRAWRSIVDAHNLLHPHLFPRGAFPGIFTRNYDCNTLSSFFAPSGPGSSRRRQVHGGPVFRRPLFWHSWMSVLHHCNGLLLLDDLMFRYVCNPATVRCARLPVPSEDSRLYDDGMFLAFDPAVSQHHEVFILPRGKTLTDIGQEEIDTLDYFDYMGEFDTSSPSGLDVLAQVLPPEQQKEIHVHVPGVEEQDDKVISTSVFSSQTGEWTSREFMPGRCAPGHLYEMVTAPRPTCVKTWKSAEYWRGSLYVHCWNNIIMILRNSDGVYEMALLPWKYYDDRKYGRISELPERTIVVSYEKGVHYVALHKLQLHVWKLTESIDGQVGWMIAHKADLSPYDHKPHTWMECRVPWEVVENNKALASLFEPCKNKKTIYNGKDGQCKTTEGFGGDVDDEEKDIHEGDGFDRAPSDVDDDGHSEGDPYEDECGEFKSGNVFEYSSDSDEDNSDRDERATDRYSIVGLHPHKDVILLQDSNAIVTYHFRTSRMQYLGEWHDHSYDCGIEAAFPYRPCYVDALPATKLPF</sequence>
<evidence type="ECO:0000256" key="1">
    <source>
        <dbReference type="SAM" id="MobiDB-lite"/>
    </source>
</evidence>
<evidence type="ECO:0000259" key="2">
    <source>
        <dbReference type="SMART" id="SM00256"/>
    </source>
</evidence>
<feature type="domain" description="F-box" evidence="2">
    <location>
        <begin position="13"/>
        <end position="53"/>
    </location>
</feature>
<dbReference type="Gene3D" id="1.20.1280.50">
    <property type="match status" value="1"/>
</dbReference>
<dbReference type="SUPFAM" id="SSF81383">
    <property type="entry name" value="F-box domain"/>
    <property type="match status" value="1"/>
</dbReference>
<dbReference type="Proteomes" id="UP001231189">
    <property type="component" value="Unassembled WGS sequence"/>
</dbReference>
<evidence type="ECO:0000313" key="4">
    <source>
        <dbReference type="Proteomes" id="UP001231189"/>
    </source>
</evidence>
<dbReference type="SMART" id="SM00256">
    <property type="entry name" value="FBOX"/>
    <property type="match status" value="1"/>
</dbReference>
<comment type="caution">
    <text evidence="3">The sequence shown here is derived from an EMBL/GenBank/DDBJ whole genome shotgun (WGS) entry which is preliminary data.</text>
</comment>
<gene>
    <name evidence="3" type="ORF">QYE76_026432</name>
</gene>
<feature type="compositionally biased region" description="Basic and acidic residues" evidence="1">
    <location>
        <begin position="432"/>
        <end position="455"/>
    </location>
</feature>
<reference evidence="3" key="1">
    <citation type="submission" date="2023-07" db="EMBL/GenBank/DDBJ databases">
        <title>A chromosome-level genome assembly of Lolium multiflorum.</title>
        <authorList>
            <person name="Chen Y."/>
            <person name="Copetti D."/>
            <person name="Kolliker R."/>
            <person name="Studer B."/>
        </authorList>
    </citation>
    <scope>NUCLEOTIDE SEQUENCE</scope>
    <source>
        <strain evidence="3">02402/16</strain>
        <tissue evidence="3">Leaf</tissue>
    </source>
</reference>
<proteinExistence type="predicted"/>
<dbReference type="PANTHER" id="PTHR34591">
    <property type="entry name" value="OS03G0653100 PROTEIN-RELATED"/>
    <property type="match status" value="1"/>
</dbReference>